<dbReference type="PROSITE" id="PS51781">
    <property type="entry name" value="SH3B"/>
    <property type="match status" value="1"/>
</dbReference>
<proteinExistence type="predicted"/>
<feature type="chain" id="PRO_5046304582" evidence="1">
    <location>
        <begin position="21"/>
        <end position="105"/>
    </location>
</feature>
<accession>A0ABR8AHG9</accession>
<dbReference type="Proteomes" id="UP000658514">
    <property type="component" value="Unassembled WGS sequence"/>
</dbReference>
<evidence type="ECO:0000256" key="1">
    <source>
        <dbReference type="SAM" id="SignalP"/>
    </source>
</evidence>
<name>A0ABR8AHG9_9CYAN</name>
<dbReference type="InterPro" id="IPR003646">
    <property type="entry name" value="SH3-like_bac-type"/>
</dbReference>
<protein>
    <submittedName>
        <fullName evidence="3">SH3 domain-containing protein</fullName>
    </submittedName>
</protein>
<reference evidence="3 4" key="1">
    <citation type="journal article" date="2020" name="ISME J.">
        <title>Comparative genomics reveals insights into cyanobacterial evolution and habitat adaptation.</title>
        <authorList>
            <person name="Chen M.Y."/>
            <person name="Teng W.K."/>
            <person name="Zhao L."/>
            <person name="Hu C.X."/>
            <person name="Zhou Y.K."/>
            <person name="Han B.P."/>
            <person name="Song L.R."/>
            <person name="Shu W.S."/>
        </authorList>
    </citation>
    <scope>NUCLEOTIDE SEQUENCE [LARGE SCALE GENOMIC DNA]</scope>
    <source>
        <strain evidence="3 4">FACHB-288</strain>
    </source>
</reference>
<feature type="signal peptide" evidence="1">
    <location>
        <begin position="1"/>
        <end position="20"/>
    </location>
</feature>
<dbReference type="Gene3D" id="2.30.30.40">
    <property type="entry name" value="SH3 Domains"/>
    <property type="match status" value="1"/>
</dbReference>
<dbReference type="SMART" id="SM00287">
    <property type="entry name" value="SH3b"/>
    <property type="match status" value="1"/>
</dbReference>
<sequence length="105" mass="11519">MFKLLMAGALILTAALPVGAQEVNSKSFKIAQSSYPAYVCTNDVGGTLNLRRRPGQNQRIMLQIPRGQGVYVISDSVRINGRDWVKVSYGNKTGWVDSQYICAVP</sequence>
<evidence type="ECO:0000259" key="2">
    <source>
        <dbReference type="PROSITE" id="PS51781"/>
    </source>
</evidence>
<dbReference type="Pfam" id="PF08239">
    <property type="entry name" value="SH3_3"/>
    <property type="match status" value="1"/>
</dbReference>
<keyword evidence="4" id="KW-1185">Reference proteome</keyword>
<gene>
    <name evidence="3" type="ORF">H6G24_25295</name>
</gene>
<comment type="caution">
    <text evidence="3">The sequence shown here is derived from an EMBL/GenBank/DDBJ whole genome shotgun (WGS) entry which is preliminary data.</text>
</comment>
<evidence type="ECO:0000313" key="3">
    <source>
        <dbReference type="EMBL" id="MBD2198758.1"/>
    </source>
</evidence>
<organism evidence="3 4">
    <name type="scientific">Calothrix parietina FACHB-288</name>
    <dbReference type="NCBI Taxonomy" id="2692896"/>
    <lineage>
        <taxon>Bacteria</taxon>
        <taxon>Bacillati</taxon>
        <taxon>Cyanobacteriota</taxon>
        <taxon>Cyanophyceae</taxon>
        <taxon>Nostocales</taxon>
        <taxon>Calotrichaceae</taxon>
        <taxon>Calothrix</taxon>
    </lineage>
</organism>
<keyword evidence="1" id="KW-0732">Signal</keyword>
<evidence type="ECO:0000313" key="4">
    <source>
        <dbReference type="Proteomes" id="UP000658514"/>
    </source>
</evidence>
<dbReference type="RefSeq" id="WP_190549625.1">
    <property type="nucleotide sequence ID" value="NZ_CAWPNO010000080.1"/>
</dbReference>
<dbReference type="EMBL" id="JACJQH010000046">
    <property type="protein sequence ID" value="MBD2198758.1"/>
    <property type="molecule type" value="Genomic_DNA"/>
</dbReference>
<feature type="domain" description="SH3b" evidence="2">
    <location>
        <begin position="35"/>
        <end position="105"/>
    </location>
</feature>